<dbReference type="EMBL" id="JACOOH010000001">
    <property type="protein sequence ID" value="MBC5620036.1"/>
    <property type="molecule type" value="Genomic_DNA"/>
</dbReference>
<feature type="transmembrane region" description="Helical" evidence="1">
    <location>
        <begin position="150"/>
        <end position="168"/>
    </location>
</feature>
<sequence length="194" mass="22080">MSVLFHPLLLPMYMLFITFNSDTIFSGIPVYTQRMSYMLTLLGVTMLPLLSLPLLKWLGLIGNYRLIHKQDRVFPVLATVVGAFLVFYLSRNLPFSNIVRELYLIMVILLSGFMIVTMRWKMSMHMTAIGALCAFVFTLGTKYFGEVVNLLPFLILIAGVLAFSRLYLKRHTPAQIYAGFFYGVIVVSVLFNKG</sequence>
<feature type="transmembrane region" description="Helical" evidence="1">
    <location>
        <begin position="175"/>
        <end position="191"/>
    </location>
</feature>
<accession>A0ABR7CWI7</accession>
<dbReference type="InterPro" id="IPR000326">
    <property type="entry name" value="PAP2/HPO"/>
</dbReference>
<keyword evidence="4" id="KW-1185">Reference proteome</keyword>
<evidence type="ECO:0000313" key="3">
    <source>
        <dbReference type="EMBL" id="MBC5620036.1"/>
    </source>
</evidence>
<reference evidence="3 4" key="1">
    <citation type="submission" date="2020-08" db="EMBL/GenBank/DDBJ databases">
        <title>Genome public.</title>
        <authorList>
            <person name="Liu C."/>
            <person name="Sun Q."/>
        </authorList>
    </citation>
    <scope>NUCLEOTIDE SEQUENCE [LARGE SCALE GENOMIC DNA]</scope>
    <source>
        <strain evidence="3 4">NSJ-56</strain>
    </source>
</reference>
<dbReference type="Proteomes" id="UP000646484">
    <property type="component" value="Unassembled WGS sequence"/>
</dbReference>
<evidence type="ECO:0000313" key="4">
    <source>
        <dbReference type="Proteomes" id="UP000646484"/>
    </source>
</evidence>
<evidence type="ECO:0000256" key="1">
    <source>
        <dbReference type="SAM" id="Phobius"/>
    </source>
</evidence>
<feature type="transmembrane region" description="Helical" evidence="1">
    <location>
        <begin position="37"/>
        <end position="61"/>
    </location>
</feature>
<feature type="transmembrane region" description="Helical" evidence="1">
    <location>
        <begin position="73"/>
        <end position="90"/>
    </location>
</feature>
<protein>
    <submittedName>
        <fullName evidence="3">PAP2 family protein</fullName>
    </submittedName>
</protein>
<comment type="caution">
    <text evidence="3">The sequence shown here is derived from an EMBL/GenBank/DDBJ whole genome shotgun (WGS) entry which is preliminary data.</text>
</comment>
<feature type="domain" description="Phosphatidic acid phosphatase type 2/haloperoxidase" evidence="2">
    <location>
        <begin position="123"/>
        <end position="191"/>
    </location>
</feature>
<feature type="transmembrane region" description="Helical" evidence="1">
    <location>
        <begin position="102"/>
        <end position="120"/>
    </location>
</feature>
<keyword evidence="1" id="KW-0812">Transmembrane</keyword>
<dbReference type="Pfam" id="PF01569">
    <property type="entry name" value="PAP2"/>
    <property type="match status" value="1"/>
</dbReference>
<evidence type="ECO:0000259" key="2">
    <source>
        <dbReference type="Pfam" id="PF01569"/>
    </source>
</evidence>
<feature type="transmembrane region" description="Helical" evidence="1">
    <location>
        <begin position="127"/>
        <end position="144"/>
    </location>
</feature>
<dbReference type="Gene3D" id="1.20.144.10">
    <property type="entry name" value="Phosphatidic acid phosphatase type 2/haloperoxidase"/>
    <property type="match status" value="1"/>
</dbReference>
<dbReference type="CDD" id="cd01610">
    <property type="entry name" value="PAP2_like"/>
    <property type="match status" value="1"/>
</dbReference>
<gene>
    <name evidence="3" type="ORF">H8S64_02875</name>
</gene>
<name>A0ABR7CWI7_9BACT</name>
<feature type="transmembrane region" description="Helical" evidence="1">
    <location>
        <begin position="12"/>
        <end position="31"/>
    </location>
</feature>
<keyword evidence="1" id="KW-1133">Transmembrane helix</keyword>
<organism evidence="3 4">
    <name type="scientific">Butyricimonas hominis</name>
    <dbReference type="NCBI Taxonomy" id="2763032"/>
    <lineage>
        <taxon>Bacteria</taxon>
        <taxon>Pseudomonadati</taxon>
        <taxon>Bacteroidota</taxon>
        <taxon>Bacteroidia</taxon>
        <taxon>Bacteroidales</taxon>
        <taxon>Odoribacteraceae</taxon>
        <taxon>Butyricimonas</taxon>
    </lineage>
</organism>
<proteinExistence type="predicted"/>
<keyword evidence="1" id="KW-0472">Membrane</keyword>